<organism evidence="1 2">
    <name type="scientific">Nocardioides zeae</name>
    <dbReference type="NCBI Taxonomy" id="1457234"/>
    <lineage>
        <taxon>Bacteria</taxon>
        <taxon>Bacillati</taxon>
        <taxon>Actinomycetota</taxon>
        <taxon>Actinomycetes</taxon>
        <taxon>Propionibacteriales</taxon>
        <taxon>Nocardioidaceae</taxon>
        <taxon>Nocardioides</taxon>
    </lineage>
</organism>
<sequence length="331" mass="34478">MVAGTLHTEPGAVVQAPFLGVRREGGAPLLLDVAEEGEVDAGLVDDEAARVGARDDGAAELVDLRDGVDGDVPRAGDDDAPAVERRAPVGEHLLGEVDEAVAGRLGTHLRAAPGDALPGEHAGLVAVGDPLVLTEEVADLAAAHADVAGRDVGVLADVAVELRHEGLAEPHDLARRPALRVEVGAALAAADGQAGERVLEDLLEAEELHRPREHGRVEAQAALVGAEGRVELHPEAAVDLHAARVVDPRHAEDDLALRLAEAREDAGVGVLRVAPHDRPERAEDLAHGLMELQLTGVAAQHLGVGVLQVRVQLVRHGSSCRRRSSGGSDRR</sequence>
<protein>
    <submittedName>
        <fullName evidence="1">Uncharacterized protein</fullName>
    </submittedName>
</protein>
<comment type="caution">
    <text evidence="1">The sequence shown here is derived from an EMBL/GenBank/DDBJ whole genome shotgun (WGS) entry which is preliminary data.</text>
</comment>
<evidence type="ECO:0000313" key="1">
    <source>
        <dbReference type="EMBL" id="MDQ1105043.1"/>
    </source>
</evidence>
<name>A0AAJ1U4M0_9ACTN</name>
<reference evidence="1" key="1">
    <citation type="submission" date="2023-07" db="EMBL/GenBank/DDBJ databases">
        <title>Functional and genomic diversity of the sorghum phyllosphere microbiome.</title>
        <authorList>
            <person name="Shade A."/>
        </authorList>
    </citation>
    <scope>NUCLEOTIDE SEQUENCE</scope>
    <source>
        <strain evidence="1">SORGH_AS_1067</strain>
    </source>
</reference>
<accession>A0AAJ1U4M0</accession>
<dbReference type="Proteomes" id="UP001239215">
    <property type="component" value="Unassembled WGS sequence"/>
</dbReference>
<proteinExistence type="predicted"/>
<gene>
    <name evidence="1" type="ORF">QE405_002327</name>
</gene>
<dbReference type="AlphaFoldDB" id="A0AAJ1U4M0"/>
<dbReference type="EMBL" id="JAUTAN010000001">
    <property type="protein sequence ID" value="MDQ1105043.1"/>
    <property type="molecule type" value="Genomic_DNA"/>
</dbReference>
<evidence type="ECO:0000313" key="2">
    <source>
        <dbReference type="Proteomes" id="UP001239215"/>
    </source>
</evidence>